<comment type="caution">
    <text evidence="1">The sequence shown here is derived from an EMBL/GenBank/DDBJ whole genome shotgun (WGS) entry which is preliminary data.</text>
</comment>
<protein>
    <submittedName>
        <fullName evidence="1">Uncharacterized protein</fullName>
    </submittedName>
</protein>
<gene>
    <name evidence="1" type="ORF">HNP71_001006</name>
</gene>
<dbReference type="EMBL" id="JACHFJ010000003">
    <property type="protein sequence ID" value="MBB5372755.1"/>
    <property type="molecule type" value="Genomic_DNA"/>
</dbReference>
<proteinExistence type="predicted"/>
<dbReference type="AlphaFoldDB" id="A0A840VHU0"/>
<dbReference type="Proteomes" id="UP000553706">
    <property type="component" value="Unassembled WGS sequence"/>
</dbReference>
<sequence>MAKAAFKTVLPTAAAQHVSLLPQRLRLTFGVPCAIKGNIDVLVRGILLSSTQVAGKFEAGQHIDLPVNYFPNVQLPGQLRICFGDEEIAPPLAIKSPEDVMALVGQGEIKAENLSLEAGLLRGSLVLRGNAASIPHAYIRLNGVVIRSVVVEPPAARDTGGAACRFAVPIRPADFVESGLNIDLHVSGIDYPLANFSYTRNDPAADGQRLLKLEEEMRQLQRSASAQVEMLNANFQRRLTLQQERVDAFIEYATSIVLDHFANAFETKSDPMTFLRALTEARSQTVSGETAQIQSQAIHNAEARVDSNLFAFGWYDLERNDSGPFRWMGQTALVNNPYPNLPISRMDFLITHVYGAAEPLLRVTADDVEFNVTTSKFGGHYLVTFSAPQGAQEIYAQSIRVESFNSGCPATDEGTTDTRILSVAAEKVDFHYRPAKVRAESHA</sequence>
<evidence type="ECO:0000313" key="2">
    <source>
        <dbReference type="Proteomes" id="UP000553706"/>
    </source>
</evidence>
<name>A0A840VHU0_9PROT</name>
<organism evidence="1 2">
    <name type="scientific">Acidocella aromatica</name>
    <dbReference type="NCBI Taxonomy" id="1303579"/>
    <lineage>
        <taxon>Bacteria</taxon>
        <taxon>Pseudomonadati</taxon>
        <taxon>Pseudomonadota</taxon>
        <taxon>Alphaproteobacteria</taxon>
        <taxon>Acetobacterales</taxon>
        <taxon>Acidocellaceae</taxon>
        <taxon>Acidocella</taxon>
    </lineage>
</organism>
<dbReference type="RefSeq" id="WP_183265778.1">
    <property type="nucleotide sequence ID" value="NZ_JACHFJ010000003.1"/>
</dbReference>
<accession>A0A840VHU0</accession>
<keyword evidence="2" id="KW-1185">Reference proteome</keyword>
<reference evidence="1 2" key="1">
    <citation type="submission" date="2020-08" db="EMBL/GenBank/DDBJ databases">
        <title>Genomic Encyclopedia of Type Strains, Phase IV (KMG-IV): sequencing the most valuable type-strain genomes for metagenomic binning, comparative biology and taxonomic classification.</title>
        <authorList>
            <person name="Goeker M."/>
        </authorList>
    </citation>
    <scope>NUCLEOTIDE SEQUENCE [LARGE SCALE GENOMIC DNA]</scope>
    <source>
        <strain evidence="1 2">DSM 27026</strain>
    </source>
</reference>
<evidence type="ECO:0000313" key="1">
    <source>
        <dbReference type="EMBL" id="MBB5372755.1"/>
    </source>
</evidence>